<keyword evidence="2" id="KW-0732">Signal</keyword>
<proteinExistence type="predicted"/>
<keyword evidence="3" id="KW-1185">Reference proteome</keyword>
<feature type="signal peptide" evidence="2">
    <location>
        <begin position="1"/>
        <end position="16"/>
    </location>
</feature>
<keyword evidence="1" id="KW-1133">Transmembrane helix</keyword>
<evidence type="ECO:0000256" key="2">
    <source>
        <dbReference type="SAM" id="SignalP"/>
    </source>
</evidence>
<protein>
    <submittedName>
        <fullName evidence="4">Uncharacterized protein LOC116412979</fullName>
    </submittedName>
</protein>
<feature type="transmembrane region" description="Helical" evidence="1">
    <location>
        <begin position="79"/>
        <end position="101"/>
    </location>
</feature>
<dbReference type="RefSeq" id="XP_031765274.2">
    <property type="nucleotide sequence ID" value="XM_031909414.2"/>
</dbReference>
<evidence type="ECO:0000313" key="3">
    <source>
        <dbReference type="Proteomes" id="UP001652740"/>
    </source>
</evidence>
<evidence type="ECO:0000313" key="4">
    <source>
        <dbReference type="RefSeq" id="XP_031765274.2"/>
    </source>
</evidence>
<accession>A0A6J3C2X6</accession>
<organism evidence="3 4">
    <name type="scientific">Galleria mellonella</name>
    <name type="common">Greater wax moth</name>
    <dbReference type="NCBI Taxonomy" id="7137"/>
    <lineage>
        <taxon>Eukaryota</taxon>
        <taxon>Metazoa</taxon>
        <taxon>Ecdysozoa</taxon>
        <taxon>Arthropoda</taxon>
        <taxon>Hexapoda</taxon>
        <taxon>Insecta</taxon>
        <taxon>Pterygota</taxon>
        <taxon>Neoptera</taxon>
        <taxon>Endopterygota</taxon>
        <taxon>Lepidoptera</taxon>
        <taxon>Glossata</taxon>
        <taxon>Ditrysia</taxon>
        <taxon>Pyraloidea</taxon>
        <taxon>Pyralidae</taxon>
        <taxon>Galleriinae</taxon>
        <taxon>Galleria</taxon>
    </lineage>
</organism>
<keyword evidence="1" id="KW-0812">Transmembrane</keyword>
<dbReference type="KEGG" id="gmw:116412979"/>
<name>A0A6J3C2X6_GALME</name>
<dbReference type="InParanoid" id="A0A6J3C2X6"/>
<dbReference type="GeneID" id="116412979"/>
<gene>
    <name evidence="4" type="primary">LOC116412979</name>
</gene>
<reference evidence="4" key="1">
    <citation type="submission" date="2025-08" db="UniProtKB">
        <authorList>
            <consortium name="RefSeq"/>
        </authorList>
    </citation>
    <scope>IDENTIFICATION</scope>
    <source>
        <tissue evidence="4">Whole larvae</tissue>
    </source>
</reference>
<sequence length="107" mass="12467">MFRIVTLLLFFITAFAHNNKLQYDADLQSALLPQELNPAFVPEKAAQHNIPWKTLLPMRYRRSYIPLEQPSSIQIVKKYSRIATCVVLVISIIVEIVLYVLEIYYVL</sequence>
<dbReference type="AlphaFoldDB" id="A0A6J3C2X6"/>
<dbReference type="Proteomes" id="UP001652740">
    <property type="component" value="Unplaced"/>
</dbReference>
<feature type="chain" id="PRO_5045586015" evidence="2">
    <location>
        <begin position="17"/>
        <end position="107"/>
    </location>
</feature>
<evidence type="ECO:0000256" key="1">
    <source>
        <dbReference type="SAM" id="Phobius"/>
    </source>
</evidence>
<keyword evidence="1" id="KW-0472">Membrane</keyword>